<protein>
    <submittedName>
        <fullName evidence="1">Uncharacterized protein</fullName>
    </submittedName>
</protein>
<comment type="caution">
    <text evidence="1">The sequence shown here is derived from an EMBL/GenBank/DDBJ whole genome shotgun (WGS) entry which is preliminary data.</text>
</comment>
<organism evidence="1 2">
    <name type="scientific">Etheostoma spectabile</name>
    <name type="common">orangethroat darter</name>
    <dbReference type="NCBI Taxonomy" id="54343"/>
    <lineage>
        <taxon>Eukaryota</taxon>
        <taxon>Metazoa</taxon>
        <taxon>Chordata</taxon>
        <taxon>Craniata</taxon>
        <taxon>Vertebrata</taxon>
        <taxon>Euteleostomi</taxon>
        <taxon>Actinopterygii</taxon>
        <taxon>Neopterygii</taxon>
        <taxon>Teleostei</taxon>
        <taxon>Neoteleostei</taxon>
        <taxon>Acanthomorphata</taxon>
        <taxon>Eupercaria</taxon>
        <taxon>Perciformes</taxon>
        <taxon>Percoidei</taxon>
        <taxon>Percidae</taxon>
        <taxon>Etheostomatinae</taxon>
        <taxon>Etheostoma</taxon>
    </lineage>
</organism>
<sequence length="191" mass="21005">MIPGSSFGEGTRDPLLGKIVNVYMAVHETVVAVQFVEVGTLEPVCPQSQKVCPEEYSLKVTENWVGYGSRSRLRWGEAACCELEANTQGKQEDDGKIYCHQHETRTTAIKSAISSGSSPRELNFSLNSNIASSREPMPKACRVDRGDHQLERLFIDPLLPSASSSPRSTAVSYVSHSFHLLGNAEYTGGWR</sequence>
<dbReference type="Proteomes" id="UP000327493">
    <property type="component" value="Chromosome 7"/>
</dbReference>
<keyword evidence="2" id="KW-1185">Reference proteome</keyword>
<dbReference type="AlphaFoldDB" id="A0A5J5DBQ3"/>
<evidence type="ECO:0000313" key="1">
    <source>
        <dbReference type="EMBL" id="KAA8591054.1"/>
    </source>
</evidence>
<evidence type="ECO:0000313" key="2">
    <source>
        <dbReference type="Proteomes" id="UP000327493"/>
    </source>
</evidence>
<proteinExistence type="predicted"/>
<accession>A0A5J5DBQ3</accession>
<gene>
    <name evidence="1" type="ORF">FQN60_001997</name>
</gene>
<reference evidence="1 2" key="1">
    <citation type="submission" date="2019-08" db="EMBL/GenBank/DDBJ databases">
        <title>A chromosome-level genome assembly, high-density linkage maps, and genome scans reveal the genomic architecture of hybrid incompatibilities underlying speciation via character displacement in darters (Percidae: Etheostominae).</title>
        <authorList>
            <person name="Moran R.L."/>
            <person name="Catchen J.M."/>
            <person name="Fuller R.C."/>
        </authorList>
    </citation>
    <scope>NUCLEOTIDE SEQUENCE [LARGE SCALE GENOMIC DNA]</scope>
    <source>
        <strain evidence="1">EspeVRDwgs_2016</strain>
        <tissue evidence="1">Muscle</tissue>
    </source>
</reference>
<dbReference type="EMBL" id="VOFY01000007">
    <property type="protein sequence ID" value="KAA8591054.1"/>
    <property type="molecule type" value="Genomic_DNA"/>
</dbReference>
<name>A0A5J5DBQ3_9PERO</name>